<dbReference type="Proteomes" id="UP001164929">
    <property type="component" value="Chromosome 4"/>
</dbReference>
<evidence type="ECO:0000313" key="2">
    <source>
        <dbReference type="Proteomes" id="UP001164929"/>
    </source>
</evidence>
<organism evidence="1 2">
    <name type="scientific">Populus alba x Populus x berolinensis</name>
    <dbReference type="NCBI Taxonomy" id="444605"/>
    <lineage>
        <taxon>Eukaryota</taxon>
        <taxon>Viridiplantae</taxon>
        <taxon>Streptophyta</taxon>
        <taxon>Embryophyta</taxon>
        <taxon>Tracheophyta</taxon>
        <taxon>Spermatophyta</taxon>
        <taxon>Magnoliopsida</taxon>
        <taxon>eudicotyledons</taxon>
        <taxon>Gunneridae</taxon>
        <taxon>Pentapetalae</taxon>
        <taxon>rosids</taxon>
        <taxon>fabids</taxon>
        <taxon>Malpighiales</taxon>
        <taxon>Salicaceae</taxon>
        <taxon>Saliceae</taxon>
        <taxon>Populus</taxon>
    </lineage>
</organism>
<comment type="caution">
    <text evidence="1">The sequence shown here is derived from an EMBL/GenBank/DDBJ whole genome shotgun (WGS) entry which is preliminary data.</text>
</comment>
<dbReference type="EMBL" id="JAQIZT010000004">
    <property type="protein sequence ID" value="KAJ7000574.1"/>
    <property type="molecule type" value="Genomic_DNA"/>
</dbReference>
<accession>A0AAD6R1E7</accession>
<keyword evidence="2" id="KW-1185">Reference proteome</keyword>
<name>A0AAD6R1E7_9ROSI</name>
<evidence type="ECO:0000313" key="1">
    <source>
        <dbReference type="EMBL" id="KAJ7000574.1"/>
    </source>
</evidence>
<proteinExistence type="predicted"/>
<dbReference type="AlphaFoldDB" id="A0AAD6R1E7"/>
<sequence>MKVKCTAPKQQQSIHIDQQTYHILALERSSAYLAPQAFNSFQVYAKDPA</sequence>
<protein>
    <submittedName>
        <fullName evidence="1">Uncharacterized protein</fullName>
    </submittedName>
</protein>
<reference evidence="1 2" key="1">
    <citation type="journal article" date="2023" name="Mol. Ecol. Resour.">
        <title>Chromosome-level genome assembly of a triploid poplar Populus alba 'Berolinensis'.</title>
        <authorList>
            <person name="Chen S."/>
            <person name="Yu Y."/>
            <person name="Wang X."/>
            <person name="Wang S."/>
            <person name="Zhang T."/>
            <person name="Zhou Y."/>
            <person name="He R."/>
            <person name="Meng N."/>
            <person name="Wang Y."/>
            <person name="Liu W."/>
            <person name="Liu Z."/>
            <person name="Liu J."/>
            <person name="Guo Q."/>
            <person name="Huang H."/>
            <person name="Sederoff R.R."/>
            <person name="Wang G."/>
            <person name="Qu G."/>
            <person name="Chen S."/>
        </authorList>
    </citation>
    <scope>NUCLEOTIDE SEQUENCE [LARGE SCALE GENOMIC DNA]</scope>
    <source>
        <strain evidence="1">SC-2020</strain>
    </source>
</reference>
<gene>
    <name evidence="1" type="ORF">NC653_011136</name>
</gene>